<dbReference type="InterPro" id="IPR045237">
    <property type="entry name" value="COPS7/eIF3m"/>
</dbReference>
<reference evidence="3" key="1">
    <citation type="submission" date="2016-06" db="EMBL/GenBank/DDBJ databases">
        <authorList>
            <person name="Cuomo C."/>
            <person name="Litvintseva A."/>
            <person name="Heitman J."/>
            <person name="Chen Y."/>
            <person name="Sun S."/>
            <person name="Springer D."/>
            <person name="Dromer F."/>
            <person name="Young S."/>
            <person name="Zeng Q."/>
            <person name="Chapman S."/>
            <person name="Gujja S."/>
            <person name="Saif S."/>
            <person name="Birren B."/>
        </authorList>
    </citation>
    <scope>NUCLEOTIDE SEQUENCE</scope>
    <source>
        <strain evidence="3">CBS 7841</strain>
    </source>
</reference>
<dbReference type="RefSeq" id="XP_066069241.1">
    <property type="nucleotide sequence ID" value="XM_066213144.1"/>
</dbReference>
<evidence type="ECO:0000256" key="1">
    <source>
        <dbReference type="ARBA" id="ARBA00008482"/>
    </source>
</evidence>
<reference evidence="3" key="3">
    <citation type="submission" date="2024-01" db="EMBL/GenBank/DDBJ databases">
        <authorList>
            <person name="Coelho M.A."/>
            <person name="David-Palma M."/>
            <person name="Shea T."/>
            <person name="Sun S."/>
            <person name="Cuomo C.A."/>
            <person name="Heitman J."/>
        </authorList>
    </citation>
    <scope>NUCLEOTIDE SEQUENCE</scope>
    <source>
        <strain evidence="3">CBS 7841</strain>
    </source>
</reference>
<dbReference type="PANTHER" id="PTHR15350:SF2">
    <property type="entry name" value="EUKARYOTIC TRANSLATION INITIATION FACTOR 3 SUBUNIT M"/>
    <property type="match status" value="1"/>
</dbReference>
<protein>
    <submittedName>
        <fullName evidence="3">Uncharacterized protein</fullName>
    </submittedName>
</protein>
<dbReference type="GeneID" id="91087962"/>
<evidence type="ECO:0000256" key="2">
    <source>
        <dbReference type="SAM" id="MobiDB-lite"/>
    </source>
</evidence>
<dbReference type="AlphaFoldDB" id="A0A1E3IGC3"/>
<comment type="similarity">
    <text evidence="1">Belongs to the CSN7/EIF3M family. CSN7 subfamily.</text>
</comment>
<dbReference type="GO" id="GO:0005852">
    <property type="term" value="C:eukaryotic translation initiation factor 3 complex"/>
    <property type="evidence" value="ECO:0007669"/>
    <property type="project" value="TreeGrafter"/>
</dbReference>
<gene>
    <name evidence="3" type="ORF">L203_103752</name>
</gene>
<dbReference type="InterPro" id="IPR000717">
    <property type="entry name" value="PCI_dom"/>
</dbReference>
<dbReference type="KEGG" id="cdep:91087962"/>
<dbReference type="SMART" id="SM00088">
    <property type="entry name" value="PINT"/>
    <property type="match status" value="1"/>
</dbReference>
<dbReference type="Proteomes" id="UP000094043">
    <property type="component" value="Chromosome 4"/>
</dbReference>
<name>A0A1E3IGC3_9TREE</name>
<feature type="region of interest" description="Disordered" evidence="2">
    <location>
        <begin position="411"/>
        <end position="436"/>
    </location>
</feature>
<keyword evidence="4" id="KW-1185">Reference proteome</keyword>
<proteinExistence type="inferred from homology"/>
<dbReference type="GO" id="GO:0002183">
    <property type="term" value="P:cytoplasmic translational initiation"/>
    <property type="evidence" value="ECO:0007669"/>
    <property type="project" value="TreeGrafter"/>
</dbReference>
<evidence type="ECO:0000313" key="3">
    <source>
        <dbReference type="EMBL" id="WVN88541.1"/>
    </source>
</evidence>
<evidence type="ECO:0000313" key="4">
    <source>
        <dbReference type="Proteomes" id="UP000094043"/>
    </source>
</evidence>
<organism evidence="3 4">
    <name type="scientific">Cryptococcus depauperatus CBS 7841</name>
    <dbReference type="NCBI Taxonomy" id="1295531"/>
    <lineage>
        <taxon>Eukaryota</taxon>
        <taxon>Fungi</taxon>
        <taxon>Dikarya</taxon>
        <taxon>Basidiomycota</taxon>
        <taxon>Agaricomycotina</taxon>
        <taxon>Tremellomycetes</taxon>
        <taxon>Tremellales</taxon>
        <taxon>Cryptococcaceae</taxon>
        <taxon>Cryptococcus</taxon>
    </lineage>
</organism>
<sequence>MADCITIAPELSFQDEITELAAHLSRSIPNTTADIAREFVSNFESQVAQELDKDERKKVVKSIVNKIVELNGGLEATREAEVESSHFLLQHVLATTFDQASEEYAQAIMDINGAIKKGAQESSKQTRAEAASRVLINNYNSFPASSPLRPATLLTLLSLLSSTLDVSALPLTTFTLAAALSTWSISSSQKVDFLTSASNIYVATGNISNALDLITLALQESVDQSLVEKAVLLNLSVSESFSLDKILAVQGVKDNLGKAGPVVALFEGNPIEAIGKGKKWTTENAAWIDSAKIPHFTAESVLRKLRLIALVAICAKSETRQIGYEPIAKALEIQESEVETWVIDAVRSKLITARISQPSALITISSISSLSTPSSRFGPSEWQLLEKRLKEWKVQVDEARQVLDEAENVVQHGLAGRKGGKRKDEKKEKNDKEDEE</sequence>
<accession>A0A1E3IGC3</accession>
<dbReference type="OrthoDB" id="10267031at2759"/>
<feature type="compositionally biased region" description="Basic and acidic residues" evidence="2">
    <location>
        <begin position="422"/>
        <end position="436"/>
    </location>
</feature>
<dbReference type="PANTHER" id="PTHR15350">
    <property type="entry name" value="COP9 SIGNALOSOME COMPLEX SUBUNIT 7/DENDRITIC CELL PROTEIN GA17"/>
    <property type="match status" value="1"/>
</dbReference>
<reference evidence="3" key="2">
    <citation type="journal article" date="2022" name="Elife">
        <title>Obligate sexual reproduction of a homothallic fungus closely related to the Cryptococcus pathogenic species complex.</title>
        <authorList>
            <person name="Passer A.R."/>
            <person name="Clancey S.A."/>
            <person name="Shea T."/>
            <person name="David-Palma M."/>
            <person name="Averette A.F."/>
            <person name="Boekhout T."/>
            <person name="Porcel B.M."/>
            <person name="Nowrousian M."/>
            <person name="Cuomo C.A."/>
            <person name="Sun S."/>
            <person name="Heitman J."/>
            <person name="Coelho M.A."/>
        </authorList>
    </citation>
    <scope>NUCLEOTIDE SEQUENCE</scope>
    <source>
        <strain evidence="3">CBS 7841</strain>
    </source>
</reference>
<dbReference type="VEuPathDB" id="FungiDB:L203_03750"/>
<dbReference type="EMBL" id="CP143787">
    <property type="protein sequence ID" value="WVN88541.1"/>
    <property type="molecule type" value="Genomic_DNA"/>
</dbReference>
<dbReference type="Pfam" id="PF01399">
    <property type="entry name" value="PCI"/>
    <property type="match status" value="1"/>
</dbReference>